<dbReference type="Proteomes" id="UP000275078">
    <property type="component" value="Unassembled WGS sequence"/>
</dbReference>
<dbReference type="SUPFAM" id="SSF63748">
    <property type="entry name" value="Tudor/PWWP/MBT"/>
    <property type="match status" value="1"/>
</dbReference>
<dbReference type="PANTHER" id="PTHR46297:SF2">
    <property type="entry name" value="TUDOR DOMAIN-CONTAINING PROTEIN"/>
    <property type="match status" value="1"/>
</dbReference>
<evidence type="ECO:0000256" key="1">
    <source>
        <dbReference type="ARBA" id="ARBA00004123"/>
    </source>
</evidence>
<dbReference type="EMBL" id="ML119679">
    <property type="protein sequence ID" value="RPA81463.1"/>
    <property type="molecule type" value="Genomic_DNA"/>
</dbReference>
<sequence>MTSQMEAELAEYRLQLETVEASLKANPENAELQTLADELKEIIALTETVIAEQNGGVLPSPQQQSKPSSSNSTPRNNNNSAPPPPPQSSSNAPPPPPGAFNYGAPAPPSNDPFAAYPPPPPSWKVGDQVAARWTSGDGSYYPARITSITGSSADPVYIVKFHKYNVTETLKGSNVKPLTGKDAVLSGGLAPGAPKKASGKKEVSSAVISQPANIDSSLAEQHRRTQALNVLGADSRGSKVQKKLKHGKELNEGKKKWLEFASKGVKMGGGVKRKIGETSMFRTPEGVHGRVGFTGSGQPMRKESNVRGKHRYDTKDLDE</sequence>
<dbReference type="InterPro" id="IPR041297">
    <property type="entry name" value="Crb2_Tudor"/>
</dbReference>
<accession>A0A3N4I5V4</accession>
<protein>
    <recommendedName>
        <fullName evidence="4">Tudor domain-containing protein</fullName>
    </recommendedName>
</protein>
<feature type="domain" description="Tudor" evidence="4">
    <location>
        <begin position="122"/>
        <end position="185"/>
    </location>
</feature>
<feature type="region of interest" description="Disordered" evidence="3">
    <location>
        <begin position="53"/>
        <end position="127"/>
    </location>
</feature>
<evidence type="ECO:0000313" key="6">
    <source>
        <dbReference type="Proteomes" id="UP000275078"/>
    </source>
</evidence>
<proteinExistence type="predicted"/>
<dbReference type="AlphaFoldDB" id="A0A3N4I5V4"/>
<dbReference type="Pfam" id="PF18115">
    <property type="entry name" value="Tudor_3"/>
    <property type="match status" value="1"/>
</dbReference>
<reference evidence="5 6" key="1">
    <citation type="journal article" date="2018" name="Nat. Ecol. Evol.">
        <title>Pezizomycetes genomes reveal the molecular basis of ectomycorrhizal truffle lifestyle.</title>
        <authorList>
            <person name="Murat C."/>
            <person name="Payen T."/>
            <person name="Noel B."/>
            <person name="Kuo A."/>
            <person name="Morin E."/>
            <person name="Chen J."/>
            <person name="Kohler A."/>
            <person name="Krizsan K."/>
            <person name="Balestrini R."/>
            <person name="Da Silva C."/>
            <person name="Montanini B."/>
            <person name="Hainaut M."/>
            <person name="Levati E."/>
            <person name="Barry K.W."/>
            <person name="Belfiori B."/>
            <person name="Cichocki N."/>
            <person name="Clum A."/>
            <person name="Dockter R.B."/>
            <person name="Fauchery L."/>
            <person name="Guy J."/>
            <person name="Iotti M."/>
            <person name="Le Tacon F."/>
            <person name="Lindquist E.A."/>
            <person name="Lipzen A."/>
            <person name="Malagnac F."/>
            <person name="Mello A."/>
            <person name="Molinier V."/>
            <person name="Miyauchi S."/>
            <person name="Poulain J."/>
            <person name="Riccioni C."/>
            <person name="Rubini A."/>
            <person name="Sitrit Y."/>
            <person name="Splivallo R."/>
            <person name="Traeger S."/>
            <person name="Wang M."/>
            <person name="Zifcakova L."/>
            <person name="Wipf D."/>
            <person name="Zambonelli A."/>
            <person name="Paolocci F."/>
            <person name="Nowrousian M."/>
            <person name="Ottonello S."/>
            <person name="Baldrian P."/>
            <person name="Spatafora J.W."/>
            <person name="Henrissat B."/>
            <person name="Nagy L.G."/>
            <person name="Aury J.M."/>
            <person name="Wincker P."/>
            <person name="Grigoriev I.V."/>
            <person name="Bonfante P."/>
            <person name="Martin F.M."/>
        </authorList>
    </citation>
    <scope>NUCLEOTIDE SEQUENCE [LARGE SCALE GENOMIC DNA]</scope>
    <source>
        <strain evidence="5 6">RN42</strain>
    </source>
</reference>
<name>A0A3N4I5V4_ASCIM</name>
<evidence type="ECO:0000259" key="4">
    <source>
        <dbReference type="PROSITE" id="PS50304"/>
    </source>
</evidence>
<keyword evidence="6" id="KW-1185">Reference proteome</keyword>
<feature type="region of interest" description="Disordered" evidence="3">
    <location>
        <begin position="275"/>
        <end position="319"/>
    </location>
</feature>
<dbReference type="SMART" id="SM00333">
    <property type="entry name" value="TUDOR"/>
    <property type="match status" value="1"/>
</dbReference>
<dbReference type="CDD" id="cd20446">
    <property type="entry name" value="Tudor_SpSPF30-like"/>
    <property type="match status" value="1"/>
</dbReference>
<feature type="compositionally biased region" description="Pro residues" evidence="3">
    <location>
        <begin position="105"/>
        <end position="122"/>
    </location>
</feature>
<feature type="compositionally biased region" description="Pro residues" evidence="3">
    <location>
        <begin position="81"/>
        <end position="98"/>
    </location>
</feature>
<organism evidence="5 6">
    <name type="scientific">Ascobolus immersus RN42</name>
    <dbReference type="NCBI Taxonomy" id="1160509"/>
    <lineage>
        <taxon>Eukaryota</taxon>
        <taxon>Fungi</taxon>
        <taxon>Dikarya</taxon>
        <taxon>Ascomycota</taxon>
        <taxon>Pezizomycotina</taxon>
        <taxon>Pezizomycetes</taxon>
        <taxon>Pezizales</taxon>
        <taxon>Ascobolaceae</taxon>
        <taxon>Ascobolus</taxon>
    </lineage>
</organism>
<feature type="compositionally biased region" description="Low complexity" evidence="3">
    <location>
        <begin position="59"/>
        <end position="80"/>
    </location>
</feature>
<comment type="subcellular location">
    <subcellularLocation>
        <location evidence="1">Nucleus</location>
    </subcellularLocation>
</comment>
<gene>
    <name evidence="5" type="ORF">BJ508DRAFT_326360</name>
</gene>
<evidence type="ECO:0000313" key="5">
    <source>
        <dbReference type="EMBL" id="RPA81463.1"/>
    </source>
</evidence>
<dbReference type="Gene3D" id="2.30.30.140">
    <property type="match status" value="1"/>
</dbReference>
<feature type="compositionally biased region" description="Basic and acidic residues" evidence="3">
    <location>
        <begin position="300"/>
        <end position="319"/>
    </location>
</feature>
<dbReference type="PANTHER" id="PTHR46297">
    <property type="entry name" value="ZINC FINGER CCCH-TYPE WITH G PATCH DOMAIN-CONTAINING PROTEIN"/>
    <property type="match status" value="1"/>
</dbReference>
<dbReference type="GO" id="GO:0005634">
    <property type="term" value="C:nucleus"/>
    <property type="evidence" value="ECO:0007669"/>
    <property type="project" value="UniProtKB-SubCell"/>
</dbReference>
<dbReference type="STRING" id="1160509.A0A3N4I5V4"/>
<dbReference type="OrthoDB" id="79171at2759"/>
<dbReference type="InterPro" id="IPR002999">
    <property type="entry name" value="Tudor"/>
</dbReference>
<evidence type="ECO:0000256" key="3">
    <source>
        <dbReference type="SAM" id="MobiDB-lite"/>
    </source>
</evidence>
<keyword evidence="2" id="KW-0539">Nucleus</keyword>
<evidence type="ECO:0000256" key="2">
    <source>
        <dbReference type="ARBA" id="ARBA00023242"/>
    </source>
</evidence>
<dbReference type="PROSITE" id="PS50304">
    <property type="entry name" value="TUDOR"/>
    <property type="match status" value="1"/>
</dbReference>